<keyword evidence="2" id="KW-1185">Reference proteome</keyword>
<reference evidence="1 2" key="1">
    <citation type="submission" date="2022-04" db="EMBL/GenBank/DDBJ databases">
        <title>Positive selection, recombination, and allopatry shape intraspecific diversity of widespread and dominant cyanobacteria.</title>
        <authorList>
            <person name="Wei J."/>
            <person name="Shu W."/>
            <person name="Hu C."/>
        </authorList>
    </citation>
    <scope>NUCLEOTIDE SEQUENCE [LARGE SCALE GENOMIC DNA]</scope>
    <source>
        <strain evidence="1 2">AS-A4</strain>
    </source>
</reference>
<evidence type="ECO:0000313" key="2">
    <source>
        <dbReference type="Proteomes" id="UP001476950"/>
    </source>
</evidence>
<sequence>MQKVIKLLRVADDRAVDAVLTTLNQKHLDDFETFWKARLQASNEGDRYWNWEKKNRVTASSINYEKYAIECEQITQGLMIVEIDWHRSQIESGKSLVYVDYLAAAPWNRCSSQEPPQFSGVGTILMQFARSRSVALGYGGRVALHALPSAATFYDKQNMMNFGSDPDKENLIYFEWGRIKR</sequence>
<proteinExistence type="predicted"/>
<name>A0ABV0KJY0_9CYAN</name>
<dbReference type="RefSeq" id="WP_190446434.1">
    <property type="nucleotide sequence ID" value="NZ_JAMPLM010000011.1"/>
</dbReference>
<dbReference type="EMBL" id="JAMPLM010000011">
    <property type="protein sequence ID" value="MEP1059465.1"/>
    <property type="molecule type" value="Genomic_DNA"/>
</dbReference>
<dbReference type="Proteomes" id="UP001476950">
    <property type="component" value="Unassembled WGS sequence"/>
</dbReference>
<organism evidence="1 2">
    <name type="scientific">Stenomitos frigidus AS-A4</name>
    <dbReference type="NCBI Taxonomy" id="2933935"/>
    <lineage>
        <taxon>Bacteria</taxon>
        <taxon>Bacillati</taxon>
        <taxon>Cyanobacteriota</taxon>
        <taxon>Cyanophyceae</taxon>
        <taxon>Leptolyngbyales</taxon>
        <taxon>Leptolyngbyaceae</taxon>
        <taxon>Stenomitos</taxon>
    </lineage>
</organism>
<comment type="caution">
    <text evidence="1">The sequence shown here is derived from an EMBL/GenBank/DDBJ whole genome shotgun (WGS) entry which is preliminary data.</text>
</comment>
<accession>A0ABV0KJY0</accession>
<protein>
    <recommendedName>
        <fullName evidence="3">GNAT family N-acetyltransferase</fullName>
    </recommendedName>
</protein>
<evidence type="ECO:0000313" key="1">
    <source>
        <dbReference type="EMBL" id="MEP1059465.1"/>
    </source>
</evidence>
<evidence type="ECO:0008006" key="3">
    <source>
        <dbReference type="Google" id="ProtNLM"/>
    </source>
</evidence>
<gene>
    <name evidence="1" type="ORF">NDI38_13540</name>
</gene>